<name>F4WUK4_ACREC</name>
<feature type="region of interest" description="Disordered" evidence="1">
    <location>
        <begin position="1"/>
        <end position="60"/>
    </location>
</feature>
<evidence type="ECO:0000313" key="3">
    <source>
        <dbReference type="Proteomes" id="UP000007755"/>
    </source>
</evidence>
<dbReference type="Proteomes" id="UP000007755">
    <property type="component" value="Unassembled WGS sequence"/>
</dbReference>
<sequence>MGKRDGDGERDKDGDEKKRTRSAEECRGEERERKEKEIGSRELREKEGKEGQQRYHHQPAKKHLLFSTSAKPHWAYHGIVYLAAFHQSGIHVVEYTLPS</sequence>
<dbReference type="EMBL" id="GL888370">
    <property type="protein sequence ID" value="EGI62111.1"/>
    <property type="molecule type" value="Genomic_DNA"/>
</dbReference>
<evidence type="ECO:0000256" key="1">
    <source>
        <dbReference type="SAM" id="MobiDB-lite"/>
    </source>
</evidence>
<dbReference type="InParanoid" id="F4WUK4"/>
<dbReference type="AlphaFoldDB" id="F4WUK4"/>
<feature type="compositionally biased region" description="Basic and acidic residues" evidence="1">
    <location>
        <begin position="1"/>
        <end position="53"/>
    </location>
</feature>
<proteinExistence type="predicted"/>
<evidence type="ECO:0000313" key="2">
    <source>
        <dbReference type="EMBL" id="EGI62111.1"/>
    </source>
</evidence>
<gene>
    <name evidence="2" type="ORF">G5I_09576</name>
</gene>
<organism evidence="3">
    <name type="scientific">Acromyrmex echinatior</name>
    <name type="common">Panamanian leafcutter ant</name>
    <name type="synonym">Acromyrmex octospinosus echinatior</name>
    <dbReference type="NCBI Taxonomy" id="103372"/>
    <lineage>
        <taxon>Eukaryota</taxon>
        <taxon>Metazoa</taxon>
        <taxon>Ecdysozoa</taxon>
        <taxon>Arthropoda</taxon>
        <taxon>Hexapoda</taxon>
        <taxon>Insecta</taxon>
        <taxon>Pterygota</taxon>
        <taxon>Neoptera</taxon>
        <taxon>Endopterygota</taxon>
        <taxon>Hymenoptera</taxon>
        <taxon>Apocrita</taxon>
        <taxon>Aculeata</taxon>
        <taxon>Formicoidea</taxon>
        <taxon>Formicidae</taxon>
        <taxon>Myrmicinae</taxon>
        <taxon>Acromyrmex</taxon>
    </lineage>
</organism>
<protein>
    <submittedName>
        <fullName evidence="2">Uncharacterized protein</fullName>
    </submittedName>
</protein>
<keyword evidence="3" id="KW-1185">Reference proteome</keyword>
<accession>F4WUK4</accession>
<reference evidence="2" key="1">
    <citation type="submission" date="2011-02" db="EMBL/GenBank/DDBJ databases">
        <title>The genome of the leaf-cutting ant Acromyrmex echinatior suggests key adaptations to social evolution and fungus farming.</title>
        <authorList>
            <person name="Nygaard S."/>
            <person name="Zhang G."/>
        </authorList>
    </citation>
    <scope>NUCLEOTIDE SEQUENCE</scope>
</reference>